<accession>A0A1H8F7M7</accession>
<keyword evidence="5" id="KW-1185">Reference proteome</keyword>
<evidence type="ECO:0000313" key="3">
    <source>
        <dbReference type="EMBL" id="SEN27682.1"/>
    </source>
</evidence>
<evidence type="ECO:0000313" key="4">
    <source>
        <dbReference type="Proteomes" id="UP000183063"/>
    </source>
</evidence>
<dbReference type="RefSeq" id="WP_072369552.1">
    <property type="nucleotide sequence ID" value="NZ_FNXB01000001.1"/>
</dbReference>
<feature type="compositionally biased region" description="Polar residues" evidence="1">
    <location>
        <begin position="39"/>
        <end position="60"/>
    </location>
</feature>
<dbReference type="STRING" id="501024.RTCCBAU85039_0201"/>
<reference evidence="2" key="3">
    <citation type="submission" date="2016-10" db="EMBL/GenBank/DDBJ databases">
        <authorList>
            <person name="de Groot N.N."/>
        </authorList>
    </citation>
    <scope>NUCLEOTIDE SEQUENCE [LARGE SCALE GENOMIC DNA]</scope>
    <source>
        <strain evidence="2">CCBAU85039</strain>
    </source>
</reference>
<dbReference type="EMBL" id="FNXB01000001">
    <property type="protein sequence ID" value="SEH40632.1"/>
    <property type="molecule type" value="Genomic_DNA"/>
</dbReference>
<evidence type="ECO:0000313" key="5">
    <source>
        <dbReference type="Proteomes" id="UP000198939"/>
    </source>
</evidence>
<name>A0A1H8F7M7_9HYPH</name>
<organism evidence="2 4">
    <name type="scientific">Rhizobium tibeticum</name>
    <dbReference type="NCBI Taxonomy" id="501024"/>
    <lineage>
        <taxon>Bacteria</taxon>
        <taxon>Pseudomonadati</taxon>
        <taxon>Pseudomonadota</taxon>
        <taxon>Alphaproteobacteria</taxon>
        <taxon>Hyphomicrobiales</taxon>
        <taxon>Rhizobiaceae</taxon>
        <taxon>Rhizobium/Agrobacterium group</taxon>
        <taxon>Rhizobium</taxon>
    </lineage>
</organism>
<feature type="region of interest" description="Disordered" evidence="1">
    <location>
        <begin position="27"/>
        <end position="60"/>
    </location>
</feature>
<protein>
    <submittedName>
        <fullName evidence="2">Uncharacterized protein</fullName>
    </submittedName>
</protein>
<dbReference type="Proteomes" id="UP000198939">
    <property type="component" value="Unassembled WGS sequence"/>
</dbReference>
<dbReference type="OrthoDB" id="8401801at2"/>
<reference evidence="3 5" key="2">
    <citation type="submission" date="2016-10" db="EMBL/GenBank/DDBJ databases">
        <authorList>
            <person name="Varghese N."/>
            <person name="Submissions S."/>
        </authorList>
    </citation>
    <scope>NUCLEOTIDE SEQUENCE [LARGE SCALE GENOMIC DNA]</scope>
    <source>
        <strain evidence="3 5">CGMCC 1.7071</strain>
    </source>
</reference>
<reference evidence="4" key="1">
    <citation type="submission" date="2016-10" db="EMBL/GenBank/DDBJ databases">
        <authorList>
            <person name="Wibberg D."/>
        </authorList>
    </citation>
    <scope>NUCLEOTIDE SEQUENCE [LARGE SCALE GENOMIC DNA]</scope>
</reference>
<sequence length="60" mass="6471">MRSFAAGLTAAHLEQMLAPYIADRQVEASRDGTERGGQCDNSPSKNAAENAWTSSRDSSR</sequence>
<evidence type="ECO:0000256" key="1">
    <source>
        <dbReference type="SAM" id="MobiDB-lite"/>
    </source>
</evidence>
<evidence type="ECO:0000313" key="2">
    <source>
        <dbReference type="EMBL" id="SEH40632.1"/>
    </source>
</evidence>
<dbReference type="Proteomes" id="UP000183063">
    <property type="component" value="Unassembled WGS sequence"/>
</dbReference>
<dbReference type="EMBL" id="FOCV01000003">
    <property type="protein sequence ID" value="SEN27682.1"/>
    <property type="molecule type" value="Genomic_DNA"/>
</dbReference>
<dbReference type="AlphaFoldDB" id="A0A1H8F7M7"/>
<proteinExistence type="predicted"/>
<gene>
    <name evidence="2" type="ORF">RTCCBAU85039_0201</name>
    <name evidence="3" type="ORF">SAMN05216228_1003205</name>
</gene>